<evidence type="ECO:0000313" key="2">
    <source>
        <dbReference type="Proteomes" id="UP001062846"/>
    </source>
</evidence>
<reference evidence="1" key="1">
    <citation type="submission" date="2022-02" db="EMBL/GenBank/DDBJ databases">
        <title>Plant Genome Project.</title>
        <authorList>
            <person name="Zhang R.-G."/>
        </authorList>
    </citation>
    <scope>NUCLEOTIDE SEQUENCE</scope>
    <source>
        <strain evidence="1">AT1</strain>
    </source>
</reference>
<name>A0ACC0P4Y3_RHOML</name>
<dbReference type="EMBL" id="CM046391">
    <property type="protein sequence ID" value="KAI8560042.1"/>
    <property type="molecule type" value="Genomic_DNA"/>
</dbReference>
<accession>A0ACC0P4Y3</accession>
<proteinExistence type="predicted"/>
<gene>
    <name evidence="1" type="ORF">RHMOL_Rhmol04G0224100</name>
</gene>
<evidence type="ECO:0000313" key="1">
    <source>
        <dbReference type="EMBL" id="KAI8560042.1"/>
    </source>
</evidence>
<comment type="caution">
    <text evidence="1">The sequence shown here is derived from an EMBL/GenBank/DDBJ whole genome shotgun (WGS) entry which is preliminary data.</text>
</comment>
<protein>
    <submittedName>
        <fullName evidence="1">Uncharacterized protein</fullName>
    </submittedName>
</protein>
<organism evidence="1 2">
    <name type="scientific">Rhododendron molle</name>
    <name type="common">Chinese azalea</name>
    <name type="synonym">Azalea mollis</name>
    <dbReference type="NCBI Taxonomy" id="49168"/>
    <lineage>
        <taxon>Eukaryota</taxon>
        <taxon>Viridiplantae</taxon>
        <taxon>Streptophyta</taxon>
        <taxon>Embryophyta</taxon>
        <taxon>Tracheophyta</taxon>
        <taxon>Spermatophyta</taxon>
        <taxon>Magnoliopsida</taxon>
        <taxon>eudicotyledons</taxon>
        <taxon>Gunneridae</taxon>
        <taxon>Pentapetalae</taxon>
        <taxon>asterids</taxon>
        <taxon>Ericales</taxon>
        <taxon>Ericaceae</taxon>
        <taxon>Ericoideae</taxon>
        <taxon>Rhodoreae</taxon>
        <taxon>Rhododendron</taxon>
    </lineage>
</organism>
<dbReference type="Proteomes" id="UP001062846">
    <property type="component" value="Chromosome 4"/>
</dbReference>
<keyword evidence="2" id="KW-1185">Reference proteome</keyword>
<sequence length="258" mass="28722">MVEVEDPHPNETTLGLSPFGDPNLASSRASALGKAHMSIGFGAGTSTQDAWAATELHTYICHLERKIDDLSTVVERDKHVRDELAEIKHLLQISTSHSSGSHGGRRSRHSPPRSCEGGCLVEHQSRPSTKDCLEPPVGIGKGHREPTPSFTKVANDEDGLLEFQTKGYRERLKNARAKSPFVSHPKEKGDGSQVTERLEPYTRDSYRKDQYERSPQTSRSIPPKRKEYKRLDELIPQKCPAIECLDIPGCSIQPHRDA</sequence>